<sequence length="124" mass="13963">VLDVRTSSNDQVYILVNSDTTIDQHAVDQVLLQIEATEPRYDGTPFVVQYAPHAEDEMEEIPEEHHYVEENEVQIKDEIEDNDGVDQPIEDKNVAQLSEIDGDEDPSFKAEPTVDEVVIPVSVS</sequence>
<dbReference type="Proteomes" id="UP000887579">
    <property type="component" value="Unplaced"/>
</dbReference>
<accession>A0AC34G620</accession>
<evidence type="ECO:0000313" key="1">
    <source>
        <dbReference type="Proteomes" id="UP000887579"/>
    </source>
</evidence>
<name>A0AC34G620_9BILA</name>
<organism evidence="1 2">
    <name type="scientific">Panagrolaimus sp. ES5</name>
    <dbReference type="NCBI Taxonomy" id="591445"/>
    <lineage>
        <taxon>Eukaryota</taxon>
        <taxon>Metazoa</taxon>
        <taxon>Ecdysozoa</taxon>
        <taxon>Nematoda</taxon>
        <taxon>Chromadorea</taxon>
        <taxon>Rhabditida</taxon>
        <taxon>Tylenchina</taxon>
        <taxon>Panagrolaimomorpha</taxon>
        <taxon>Panagrolaimoidea</taxon>
        <taxon>Panagrolaimidae</taxon>
        <taxon>Panagrolaimus</taxon>
    </lineage>
</organism>
<evidence type="ECO:0000313" key="2">
    <source>
        <dbReference type="WBParaSite" id="ES5_v2.g24871.t1"/>
    </source>
</evidence>
<protein>
    <submittedName>
        <fullName evidence="2">Zinc finger protein</fullName>
    </submittedName>
</protein>
<dbReference type="WBParaSite" id="ES5_v2.g24871.t1">
    <property type="protein sequence ID" value="ES5_v2.g24871.t1"/>
    <property type="gene ID" value="ES5_v2.g24871"/>
</dbReference>
<reference evidence="2" key="1">
    <citation type="submission" date="2025-08" db="UniProtKB">
        <authorList>
            <consortium name="WormBaseParasite"/>
        </authorList>
    </citation>
    <scope>IDENTIFICATION</scope>
</reference>
<proteinExistence type="predicted"/>